<keyword evidence="1" id="KW-0175">Coiled coil</keyword>
<evidence type="ECO:0000313" key="3">
    <source>
        <dbReference type="EMBL" id="NEY83095.1"/>
    </source>
</evidence>
<dbReference type="Proteomes" id="UP000570010">
    <property type="component" value="Unassembled WGS sequence"/>
</dbReference>
<evidence type="ECO:0000313" key="2">
    <source>
        <dbReference type="EMBL" id="MBA4538736.1"/>
    </source>
</evidence>
<reference evidence="2 5" key="2">
    <citation type="submission" date="2020-07" db="EMBL/GenBank/DDBJ databases">
        <authorList>
            <person name="Feng H."/>
        </authorList>
    </citation>
    <scope>NUCLEOTIDE SEQUENCE [LARGE SCALE GENOMIC DNA]</scope>
    <source>
        <strain evidence="2">S-12</strain>
        <strain evidence="5">s-12</strain>
    </source>
</reference>
<proteinExistence type="predicted"/>
<keyword evidence="4" id="KW-1185">Reference proteome</keyword>
<gene>
    <name evidence="3" type="ORF">G4D64_16720</name>
    <name evidence="2" type="ORF">H1Z61_16785</name>
</gene>
<accession>A0A6B3W2X6</accession>
<protein>
    <submittedName>
        <fullName evidence="3">Uncharacterized protein</fullName>
    </submittedName>
</protein>
<evidence type="ECO:0000313" key="4">
    <source>
        <dbReference type="Proteomes" id="UP000472971"/>
    </source>
</evidence>
<feature type="coiled-coil region" evidence="1">
    <location>
        <begin position="22"/>
        <end position="49"/>
    </location>
</feature>
<evidence type="ECO:0000256" key="1">
    <source>
        <dbReference type="SAM" id="Coils"/>
    </source>
</evidence>
<dbReference type="AlphaFoldDB" id="A0A6B3W2X6"/>
<name>A0A6B3W2X6_9BACI</name>
<dbReference type="EMBL" id="JACEIO010000070">
    <property type="protein sequence ID" value="MBA4538736.1"/>
    <property type="molecule type" value="Genomic_DNA"/>
</dbReference>
<dbReference type="EMBL" id="JAAIWN010000072">
    <property type="protein sequence ID" value="NEY83095.1"/>
    <property type="molecule type" value="Genomic_DNA"/>
</dbReference>
<sequence length="74" mass="8653">MGLYKADFCHRLLYGGWDFGIINNLQDAVDEIKQNFEDMDLENASVEEEMRAIVDEMVTELTQLINNIESIHFR</sequence>
<reference evidence="3 4" key="1">
    <citation type="submission" date="2020-02" db="EMBL/GenBank/DDBJ databases">
        <title>Bacillus aquiflavi sp. nov., isolated from yellow water of strong flavor Chinese baijiu in Yibin region of China.</title>
        <authorList>
            <person name="Xie J."/>
        </authorList>
    </citation>
    <scope>NUCLEOTIDE SEQUENCE [LARGE SCALE GENOMIC DNA]</scope>
    <source>
        <strain evidence="3 4">3H-10</strain>
    </source>
</reference>
<comment type="caution">
    <text evidence="3">The sequence shown here is derived from an EMBL/GenBank/DDBJ whole genome shotgun (WGS) entry which is preliminary data.</text>
</comment>
<dbReference type="Proteomes" id="UP000472971">
    <property type="component" value="Unassembled WGS sequence"/>
</dbReference>
<dbReference type="RefSeq" id="WP_163243497.1">
    <property type="nucleotide sequence ID" value="NZ_JAAIWN010000072.1"/>
</dbReference>
<organism evidence="3 4">
    <name type="scientific">Bacillus aquiflavi</name>
    <dbReference type="NCBI Taxonomy" id="2672567"/>
    <lineage>
        <taxon>Bacteria</taxon>
        <taxon>Bacillati</taxon>
        <taxon>Bacillota</taxon>
        <taxon>Bacilli</taxon>
        <taxon>Bacillales</taxon>
        <taxon>Bacillaceae</taxon>
        <taxon>Bacillus</taxon>
    </lineage>
</organism>
<evidence type="ECO:0000313" key="5">
    <source>
        <dbReference type="Proteomes" id="UP000570010"/>
    </source>
</evidence>